<dbReference type="InterPro" id="IPR001711">
    <property type="entry name" value="PLipase_C_Pinositol-sp_Y"/>
</dbReference>
<evidence type="ECO:0000256" key="2">
    <source>
        <dbReference type="ARBA" id="ARBA00003992"/>
    </source>
</evidence>
<dbReference type="FunFam" id="3.20.20.190:FF:000039">
    <property type="entry name" value="Phosphoinositide phospholipase C"/>
    <property type="match status" value="1"/>
</dbReference>
<evidence type="ECO:0000259" key="20">
    <source>
        <dbReference type="PROSITE" id="PS50004"/>
    </source>
</evidence>
<keyword evidence="15" id="KW-0278">Fertilization</keyword>
<dbReference type="Pfam" id="PF09279">
    <property type="entry name" value="EF-hand_like"/>
    <property type="match status" value="1"/>
</dbReference>
<evidence type="ECO:0000256" key="18">
    <source>
        <dbReference type="ARBA" id="ARBA00029988"/>
    </source>
</evidence>
<organism evidence="22 23">
    <name type="scientific">Clupea harengus</name>
    <name type="common">Atlantic herring</name>
    <dbReference type="NCBI Taxonomy" id="7950"/>
    <lineage>
        <taxon>Eukaryota</taxon>
        <taxon>Metazoa</taxon>
        <taxon>Chordata</taxon>
        <taxon>Craniata</taxon>
        <taxon>Vertebrata</taxon>
        <taxon>Euteleostomi</taxon>
        <taxon>Actinopterygii</taxon>
        <taxon>Neopterygii</taxon>
        <taxon>Teleostei</taxon>
        <taxon>Clupei</taxon>
        <taxon>Clupeiformes</taxon>
        <taxon>Clupeoidei</taxon>
        <taxon>Clupeidae</taxon>
        <taxon>Clupea</taxon>
    </lineage>
</organism>
<evidence type="ECO:0000256" key="10">
    <source>
        <dbReference type="ARBA" id="ARBA00022837"/>
    </source>
</evidence>
<evidence type="ECO:0000313" key="22">
    <source>
        <dbReference type="Proteomes" id="UP000515152"/>
    </source>
</evidence>
<dbReference type="PANTHER" id="PTHR10336:SF29">
    <property type="entry name" value="1-PHOSPHATIDYLINOSITOL 4,5-BISPHOSPHATE PHOSPHODIESTERASE ZETA-1"/>
    <property type="match status" value="1"/>
</dbReference>
<keyword evidence="9" id="KW-0378">Hydrolase</keyword>
<evidence type="ECO:0000256" key="6">
    <source>
        <dbReference type="ARBA" id="ARBA00021379"/>
    </source>
</evidence>
<dbReference type="Pfam" id="PF00387">
    <property type="entry name" value="PI-PLC-Y"/>
    <property type="match status" value="1"/>
</dbReference>
<name>A0A8M1KL54_CLUHA</name>
<dbReference type="SMART" id="SM00148">
    <property type="entry name" value="PLCXc"/>
    <property type="match status" value="1"/>
</dbReference>
<dbReference type="GeneID" id="105910435"/>
<dbReference type="InterPro" id="IPR001192">
    <property type="entry name" value="PI-PLC_fam"/>
</dbReference>
<dbReference type="KEGG" id="char:105910435"/>
<dbReference type="EC" id="3.1.4.11" evidence="5"/>
<dbReference type="InterPro" id="IPR015359">
    <property type="entry name" value="PLC_EF-hand-like"/>
</dbReference>
<dbReference type="GO" id="GO:0016042">
    <property type="term" value="P:lipid catabolic process"/>
    <property type="evidence" value="ECO:0007669"/>
    <property type="project" value="UniProtKB-KW"/>
</dbReference>
<dbReference type="GO" id="GO:0005634">
    <property type="term" value="C:nucleus"/>
    <property type="evidence" value="ECO:0007669"/>
    <property type="project" value="UniProtKB-SubCell"/>
</dbReference>
<comment type="catalytic activity">
    <reaction evidence="16">
        <text>a 1,2-diacyl-sn-glycero-3-phospho-(1D-myo-inositol-4,5-bisphosphate) + H2O = 1D-myo-inositol 1,4,5-trisphosphate + a 1,2-diacyl-sn-glycerol + H(+)</text>
        <dbReference type="Rhea" id="RHEA:33179"/>
        <dbReference type="ChEBI" id="CHEBI:15377"/>
        <dbReference type="ChEBI" id="CHEBI:15378"/>
        <dbReference type="ChEBI" id="CHEBI:17815"/>
        <dbReference type="ChEBI" id="CHEBI:58456"/>
        <dbReference type="ChEBI" id="CHEBI:203600"/>
        <dbReference type="EC" id="3.1.4.11"/>
    </reaction>
    <physiologicalReaction direction="left-to-right" evidence="16">
        <dbReference type="Rhea" id="RHEA:33180"/>
    </physiologicalReaction>
</comment>
<evidence type="ECO:0000256" key="3">
    <source>
        <dbReference type="ARBA" id="ARBA00004123"/>
    </source>
</evidence>
<evidence type="ECO:0000256" key="8">
    <source>
        <dbReference type="ARBA" id="ARBA00022490"/>
    </source>
</evidence>
<dbReference type="GO" id="GO:0035556">
    <property type="term" value="P:intracellular signal transduction"/>
    <property type="evidence" value="ECO:0007669"/>
    <property type="project" value="InterPro"/>
</dbReference>
<evidence type="ECO:0000256" key="16">
    <source>
        <dbReference type="ARBA" id="ARBA00023674"/>
    </source>
</evidence>
<keyword evidence="22" id="KW-1185">Reference proteome</keyword>
<dbReference type="GO" id="GO:0004435">
    <property type="term" value="F:phosphatidylinositol-4,5-bisphosphate phospholipase C activity"/>
    <property type="evidence" value="ECO:0007669"/>
    <property type="project" value="UniProtKB-EC"/>
</dbReference>
<dbReference type="Pfam" id="PF00388">
    <property type="entry name" value="PI-PLC-X"/>
    <property type="match status" value="1"/>
</dbReference>
<evidence type="ECO:0000256" key="17">
    <source>
        <dbReference type="ARBA" id="ARBA00029666"/>
    </source>
</evidence>
<dbReference type="InterPro" id="IPR000008">
    <property type="entry name" value="C2_dom"/>
</dbReference>
<dbReference type="OrthoDB" id="269822at2759"/>
<evidence type="ECO:0000256" key="12">
    <source>
        <dbReference type="ARBA" id="ARBA00023098"/>
    </source>
</evidence>
<dbReference type="Pfam" id="PF00168">
    <property type="entry name" value="C2"/>
    <property type="match status" value="1"/>
</dbReference>
<dbReference type="SMART" id="SM00149">
    <property type="entry name" value="PLCYc"/>
    <property type="match status" value="1"/>
</dbReference>
<sequence>MSKKSKLPTSRRSDIQCIFQCYASDHDNLLTASTLLTFLQREQMEVSANEETATALIDRYEVDETARVKRNMTFGGFHRLMESKDCCVFDQSHTCVYQDMTQPLCQYFISSSHNTYLTGDQLVGKSHLDAYISALRRGCRCLEIDCWDGPEMEPIVYHGYTLTSKILFKDVITTVKEYAFVASPYPIILSLENHCSHGQQEVMAHYLTSILGDLLLDTSLTLDTHGELPSPDDLKYKILIKNKKLNPEPESGPREPEADAEESDEEDDGDDEEEEELPVKRSKKKKKKKVVVAQALSDLVIYTKSVKFSSFVHSRDNQQFYENTSFAEKKAKKLVKHSGAEFVLHNARFLSRVYPAGSRTLSSNFNPQEFWNVGIQLAALNLQSLGLSMDLNNGRFQGNGGSGYILKPLFLQSRESSFDPNAFKHNLKPAHLLLKVISGANLPSPRTGKALDPFVRVEIHGVVSDCCKRQTDAVKHNALNPRWDAAMNFTIDVPELALIRFSVRDQIGLLKSEFAGQYTLPFTSMKKGYRWVPLLSREGYSLDPASLFVFVWYS</sequence>
<evidence type="ECO:0000313" key="23">
    <source>
        <dbReference type="RefSeq" id="XP_042563310.1"/>
    </source>
</evidence>
<comment type="cofactor">
    <cofactor evidence="1">
        <name>Ca(2+)</name>
        <dbReference type="ChEBI" id="CHEBI:29108"/>
    </cofactor>
</comment>
<evidence type="ECO:0000256" key="15">
    <source>
        <dbReference type="ARBA" id="ARBA00023279"/>
    </source>
</evidence>
<evidence type="ECO:0000259" key="21">
    <source>
        <dbReference type="PROSITE" id="PS50008"/>
    </source>
</evidence>
<protein>
    <recommendedName>
        <fullName evidence="6">1-phosphatidylinositol 4,5-bisphosphate phosphodiesterase zeta-1</fullName>
        <ecNumber evidence="5">3.1.4.11</ecNumber>
    </recommendedName>
    <alternativeName>
        <fullName evidence="17">Phosphoinositide phospholipase C-zeta-1</fullName>
    </alternativeName>
    <alternativeName>
        <fullName evidence="18">Phospholipase C-zeta-1</fullName>
    </alternativeName>
</protein>
<feature type="compositionally biased region" description="Acidic residues" evidence="19">
    <location>
        <begin position="258"/>
        <end position="276"/>
    </location>
</feature>
<evidence type="ECO:0000256" key="19">
    <source>
        <dbReference type="SAM" id="MobiDB-lite"/>
    </source>
</evidence>
<evidence type="ECO:0000256" key="7">
    <source>
        <dbReference type="ARBA" id="ARBA00022473"/>
    </source>
</evidence>
<dbReference type="CDD" id="cd00275">
    <property type="entry name" value="C2_PLC_like"/>
    <property type="match status" value="1"/>
</dbReference>
<feature type="domain" description="C2" evidence="20">
    <location>
        <begin position="412"/>
        <end position="536"/>
    </location>
</feature>
<evidence type="ECO:0000256" key="1">
    <source>
        <dbReference type="ARBA" id="ARBA00001913"/>
    </source>
</evidence>
<evidence type="ECO:0000256" key="9">
    <source>
        <dbReference type="ARBA" id="ARBA00022801"/>
    </source>
</evidence>
<keyword evidence="12" id="KW-0443">Lipid metabolism</keyword>
<comment type="subcellular location">
    <subcellularLocation>
        <location evidence="4">Cytoplasm</location>
        <location evidence="4">Perinuclear region</location>
    </subcellularLocation>
    <subcellularLocation>
        <location evidence="3">Nucleus</location>
    </subcellularLocation>
</comment>
<keyword evidence="13" id="KW-0807">Transducer</keyword>
<evidence type="ECO:0000256" key="14">
    <source>
        <dbReference type="ARBA" id="ARBA00023242"/>
    </source>
</evidence>
<gene>
    <name evidence="23" type="primary">LOC105910435</name>
</gene>
<reference evidence="23" key="1">
    <citation type="submission" date="2025-08" db="UniProtKB">
        <authorList>
            <consortium name="RefSeq"/>
        </authorList>
    </citation>
    <scope>IDENTIFICATION</scope>
</reference>
<dbReference type="InterPro" id="IPR000909">
    <property type="entry name" value="PLipase_C_PInositol-sp_X_dom"/>
</dbReference>
<proteinExistence type="predicted"/>
<dbReference type="PROSITE" id="PS50004">
    <property type="entry name" value="C2"/>
    <property type="match status" value="1"/>
</dbReference>
<keyword evidence="10" id="KW-0106">Calcium</keyword>
<evidence type="ECO:0000256" key="4">
    <source>
        <dbReference type="ARBA" id="ARBA00004556"/>
    </source>
</evidence>
<dbReference type="GO" id="GO:0060470">
    <property type="term" value="P:positive regulation of cytosolic calcium ion concentration involved in egg activation"/>
    <property type="evidence" value="ECO:0007669"/>
    <property type="project" value="TreeGrafter"/>
</dbReference>
<evidence type="ECO:0000256" key="13">
    <source>
        <dbReference type="ARBA" id="ARBA00023224"/>
    </source>
</evidence>
<comment type="function">
    <text evidence="2">The production of the second messenger molecules diacylglycerol (DAG) and inositol 1,4,5-trisphosphate (IP3) is mediated by activated phosphatidylinositol-specific phospholipase C enzymes. In vitro, hydrolyzes PtdIns(4,5)P2 in a Ca(2+)-dependent manner. Triggers intracellular Ca(2+) oscillations in oocytes solely during M phase and is involved in inducing oocyte activation and initiating embryonic development up to the blastocyst stage. Is therefore a strong candidate for the egg-activating soluble sperm factor that is transferred from the sperm into the egg cytoplasm following gamete membrane fusion. May exert an inhibitory effect on phospholipase-C-coupled processes that depend on calcium ions and protein kinase C, including CFTR trafficking and function.</text>
</comment>
<evidence type="ECO:0000256" key="5">
    <source>
        <dbReference type="ARBA" id="ARBA00012368"/>
    </source>
</evidence>
<keyword evidence="7" id="KW-0217">Developmental protein</keyword>
<dbReference type="FunFam" id="1.10.238.10:FF:000005">
    <property type="entry name" value="Phosphoinositide phospholipase C"/>
    <property type="match status" value="1"/>
</dbReference>
<dbReference type="PANTHER" id="PTHR10336">
    <property type="entry name" value="PHOSPHOINOSITIDE-SPECIFIC PHOSPHOLIPASE C FAMILY PROTEIN"/>
    <property type="match status" value="1"/>
</dbReference>
<keyword evidence="11" id="KW-0442">Lipid degradation</keyword>
<evidence type="ECO:0000256" key="11">
    <source>
        <dbReference type="ARBA" id="ARBA00022963"/>
    </source>
</evidence>
<dbReference type="Proteomes" id="UP000515152">
    <property type="component" value="Chromosome 3"/>
</dbReference>
<dbReference type="SMART" id="SM00239">
    <property type="entry name" value="C2"/>
    <property type="match status" value="1"/>
</dbReference>
<accession>A0A8M1KL54</accession>
<feature type="region of interest" description="Disordered" evidence="19">
    <location>
        <begin position="245"/>
        <end position="283"/>
    </location>
</feature>
<keyword evidence="14" id="KW-0539">Nucleus</keyword>
<feature type="compositionally biased region" description="Basic and acidic residues" evidence="19">
    <location>
        <begin position="245"/>
        <end position="257"/>
    </location>
</feature>
<dbReference type="PROSITE" id="PS50007">
    <property type="entry name" value="PIPLC_X_DOMAIN"/>
    <property type="match status" value="1"/>
</dbReference>
<dbReference type="PROSITE" id="PS50008">
    <property type="entry name" value="PIPLC_Y_DOMAIN"/>
    <property type="match status" value="1"/>
</dbReference>
<keyword evidence="8" id="KW-0963">Cytoplasm</keyword>
<dbReference type="RefSeq" id="XP_042563310.1">
    <property type="nucleotide sequence ID" value="XM_042707376.1"/>
</dbReference>
<dbReference type="GO" id="GO:0048471">
    <property type="term" value="C:perinuclear region of cytoplasm"/>
    <property type="evidence" value="ECO:0007669"/>
    <property type="project" value="UniProtKB-SubCell"/>
</dbReference>
<feature type="domain" description="PI-PLC Y-box" evidence="21">
    <location>
        <begin position="296"/>
        <end position="412"/>
    </location>
</feature>
<dbReference type="AlphaFoldDB" id="A0A8M1KL54"/>